<keyword evidence="4 12" id="KW-0813">Transport</keyword>
<dbReference type="NCBIfam" id="TIGR00328">
    <property type="entry name" value="flhB"/>
    <property type="match status" value="1"/>
</dbReference>
<dbReference type="PANTHER" id="PTHR30531">
    <property type="entry name" value="FLAGELLAR BIOSYNTHETIC PROTEIN FLHB"/>
    <property type="match status" value="1"/>
</dbReference>
<sequence length="355" mass="41120">MPEEELQERTQPATPRRRRRAKERGEVAKSAEINSILILLCSFLILRFFGKGITQRLSQDIGYILENAHKFSLCTSEVYKYFQQGLWEGARMLFPLILMIAIAGLVANLMQTGFLFTFHPLVPDLNRINPVNGFKRIFSKRSLVQLLFSLLKMAVIGYVAYILIKTHSEDFLLLVDKDIGQICAFVFNLASQLGLYSCLALAPIAVLDYGLQRWEYEKRLRMTRQEALEEYKETEGNPLVKTRIRSLQRQMARRRMMQEVPRADVVITNPTQLAVALQYNREKMNAPVVVAKGARYLAERIKRVARDHNVPIVENRWLAKALYESVEVGQEIPIRFYQAVAEVLAYIYRLKKRYI</sequence>
<dbReference type="InterPro" id="IPR029025">
    <property type="entry name" value="T3SS_substrate_exporter_C"/>
</dbReference>
<feature type="transmembrane region" description="Helical" evidence="12">
    <location>
        <begin position="184"/>
        <end position="211"/>
    </location>
</feature>
<evidence type="ECO:0000256" key="12">
    <source>
        <dbReference type="RuleBase" id="RU364091"/>
    </source>
</evidence>
<keyword evidence="9 12" id="KW-1133">Transmembrane helix</keyword>
<comment type="caution">
    <text evidence="14">The sequence shown here is derived from an EMBL/GenBank/DDBJ whole genome shotgun (WGS) entry which is preliminary data.</text>
</comment>
<evidence type="ECO:0000256" key="3">
    <source>
        <dbReference type="ARBA" id="ARBA00021622"/>
    </source>
</evidence>
<keyword evidence="8 12" id="KW-0653">Protein transport</keyword>
<dbReference type="Gene3D" id="3.40.1690.10">
    <property type="entry name" value="secretion proteins EscU"/>
    <property type="match status" value="1"/>
</dbReference>
<dbReference type="FunFam" id="3.40.1690.10:FF:000001">
    <property type="entry name" value="Flagellar biosynthetic protein FlhB"/>
    <property type="match status" value="1"/>
</dbReference>
<evidence type="ECO:0000313" key="15">
    <source>
        <dbReference type="Proteomes" id="UP000279422"/>
    </source>
</evidence>
<evidence type="ECO:0000313" key="14">
    <source>
        <dbReference type="EMBL" id="RLE08038.1"/>
    </source>
</evidence>
<feature type="transmembrane region" description="Helical" evidence="12">
    <location>
        <begin position="143"/>
        <end position="164"/>
    </location>
</feature>
<dbReference type="SUPFAM" id="SSF160544">
    <property type="entry name" value="EscU C-terminal domain-like"/>
    <property type="match status" value="1"/>
</dbReference>
<keyword evidence="10 12" id="KW-0472">Membrane</keyword>
<keyword evidence="7 12" id="KW-1005">Bacterial flagellum biogenesis</keyword>
<evidence type="ECO:0000256" key="6">
    <source>
        <dbReference type="ARBA" id="ARBA00022692"/>
    </source>
</evidence>
<dbReference type="EMBL" id="QMPZ01000122">
    <property type="protein sequence ID" value="RLE08038.1"/>
    <property type="molecule type" value="Genomic_DNA"/>
</dbReference>
<evidence type="ECO:0000256" key="13">
    <source>
        <dbReference type="SAM" id="MobiDB-lite"/>
    </source>
</evidence>
<comment type="subcellular location">
    <subcellularLocation>
        <location evidence="1">Cell membrane</location>
        <topology evidence="1">Multi-pass membrane protein</topology>
    </subcellularLocation>
</comment>
<evidence type="ECO:0000256" key="4">
    <source>
        <dbReference type="ARBA" id="ARBA00022448"/>
    </source>
</evidence>
<feature type="transmembrane region" description="Helical" evidence="12">
    <location>
        <begin position="27"/>
        <end position="49"/>
    </location>
</feature>
<protein>
    <recommendedName>
        <fullName evidence="3 12">Flagellar biosynthetic protein FlhB</fullName>
    </recommendedName>
</protein>
<keyword evidence="6 12" id="KW-0812">Transmembrane</keyword>
<dbReference type="AlphaFoldDB" id="A0A497E2K2"/>
<evidence type="ECO:0000256" key="9">
    <source>
        <dbReference type="ARBA" id="ARBA00022989"/>
    </source>
</evidence>
<dbReference type="PANTHER" id="PTHR30531:SF12">
    <property type="entry name" value="FLAGELLAR BIOSYNTHETIC PROTEIN FLHB"/>
    <property type="match status" value="1"/>
</dbReference>
<evidence type="ECO:0000256" key="8">
    <source>
        <dbReference type="ARBA" id="ARBA00022927"/>
    </source>
</evidence>
<keyword evidence="5 12" id="KW-1003">Cell membrane</keyword>
<feature type="transmembrane region" description="Helical" evidence="12">
    <location>
        <begin position="96"/>
        <end position="122"/>
    </location>
</feature>
<dbReference type="Gene3D" id="6.10.250.2080">
    <property type="match status" value="1"/>
</dbReference>
<comment type="function">
    <text evidence="12">Required for formation of the rod structure in the basal body of the flagellar apparatus. Together with FliI and FliH, may constitute the export apparatus of flagellin.</text>
</comment>
<keyword evidence="14" id="KW-0966">Cell projection</keyword>
<organism evidence="14 15">
    <name type="scientific">Aerophobetes bacterium</name>
    <dbReference type="NCBI Taxonomy" id="2030807"/>
    <lineage>
        <taxon>Bacteria</taxon>
        <taxon>Candidatus Aerophobota</taxon>
    </lineage>
</organism>
<evidence type="ECO:0000256" key="1">
    <source>
        <dbReference type="ARBA" id="ARBA00004651"/>
    </source>
</evidence>
<dbReference type="Pfam" id="PF01312">
    <property type="entry name" value="Bac_export_2"/>
    <property type="match status" value="1"/>
</dbReference>
<evidence type="ECO:0000256" key="2">
    <source>
        <dbReference type="ARBA" id="ARBA00010690"/>
    </source>
</evidence>
<reference evidence="14 15" key="1">
    <citation type="submission" date="2018-06" db="EMBL/GenBank/DDBJ databases">
        <title>Extensive metabolic versatility and redundancy in microbially diverse, dynamic hydrothermal sediments.</title>
        <authorList>
            <person name="Dombrowski N."/>
            <person name="Teske A."/>
            <person name="Baker B.J."/>
        </authorList>
    </citation>
    <scope>NUCLEOTIDE SEQUENCE [LARGE SCALE GENOMIC DNA]</scope>
    <source>
        <strain evidence="14">B47_G16</strain>
    </source>
</reference>
<keyword evidence="14" id="KW-0282">Flagellum</keyword>
<evidence type="ECO:0000256" key="5">
    <source>
        <dbReference type="ARBA" id="ARBA00022475"/>
    </source>
</evidence>
<comment type="similarity">
    <text evidence="2 12">Belongs to the type III secretion exporter family.</text>
</comment>
<dbReference type="GO" id="GO:0044780">
    <property type="term" value="P:bacterial-type flagellum assembly"/>
    <property type="evidence" value="ECO:0007669"/>
    <property type="project" value="InterPro"/>
</dbReference>
<gene>
    <name evidence="12 14" type="primary">flhB</name>
    <name evidence="14" type="ORF">DRJ00_06995</name>
</gene>
<dbReference type="GO" id="GO:0009306">
    <property type="term" value="P:protein secretion"/>
    <property type="evidence" value="ECO:0007669"/>
    <property type="project" value="InterPro"/>
</dbReference>
<dbReference type="GO" id="GO:0005886">
    <property type="term" value="C:plasma membrane"/>
    <property type="evidence" value="ECO:0007669"/>
    <property type="project" value="UniProtKB-SubCell"/>
</dbReference>
<dbReference type="InterPro" id="IPR006135">
    <property type="entry name" value="T3SS_substrate_exporter"/>
</dbReference>
<dbReference type="PRINTS" id="PR00950">
    <property type="entry name" value="TYPE3IMSPROT"/>
</dbReference>
<dbReference type="InterPro" id="IPR006136">
    <property type="entry name" value="FlhB"/>
</dbReference>
<keyword evidence="14" id="KW-0969">Cilium</keyword>
<proteinExistence type="inferred from homology"/>
<accession>A0A497E2K2</accession>
<dbReference type="Proteomes" id="UP000279422">
    <property type="component" value="Unassembled WGS sequence"/>
</dbReference>
<evidence type="ECO:0000256" key="10">
    <source>
        <dbReference type="ARBA" id="ARBA00023136"/>
    </source>
</evidence>
<evidence type="ECO:0000256" key="11">
    <source>
        <dbReference type="ARBA" id="ARBA00023225"/>
    </source>
</evidence>
<feature type="region of interest" description="Disordered" evidence="13">
    <location>
        <begin position="1"/>
        <end position="24"/>
    </location>
</feature>
<evidence type="ECO:0000256" key="7">
    <source>
        <dbReference type="ARBA" id="ARBA00022795"/>
    </source>
</evidence>
<keyword evidence="11 12" id="KW-1006">Bacterial flagellum protein export</keyword>
<name>A0A497E2K2_UNCAE</name>